<evidence type="ECO:0000259" key="9">
    <source>
        <dbReference type="SMART" id="SM00014"/>
    </source>
</evidence>
<dbReference type="InterPro" id="IPR000326">
    <property type="entry name" value="PAP2/HPO"/>
</dbReference>
<evidence type="ECO:0000256" key="5">
    <source>
        <dbReference type="ARBA" id="ARBA00022729"/>
    </source>
</evidence>
<evidence type="ECO:0000256" key="3">
    <source>
        <dbReference type="ARBA" id="ARBA00009017"/>
    </source>
</evidence>
<comment type="subcellular location">
    <subcellularLocation>
        <location evidence="2">Periplasm</location>
    </subcellularLocation>
</comment>
<comment type="caution">
    <text evidence="10">The sequence shown here is derived from an EMBL/GenBank/DDBJ whole genome shotgun (WGS) entry which is preliminary data.</text>
</comment>
<feature type="domain" description="Phosphatidic acid phosphatase type 2/haloperoxidase" evidence="9">
    <location>
        <begin position="103"/>
        <end position="215"/>
    </location>
</feature>
<evidence type="ECO:0000256" key="6">
    <source>
        <dbReference type="ARBA" id="ARBA00022764"/>
    </source>
</evidence>
<proteinExistence type="inferred from homology"/>
<dbReference type="PIRSF" id="PIRSF000897">
    <property type="entry name" value="Acid_Ptase_ClsA"/>
    <property type="match status" value="1"/>
</dbReference>
<dbReference type="CDD" id="cd03397">
    <property type="entry name" value="PAP2_acid_phosphatase"/>
    <property type="match status" value="1"/>
</dbReference>
<dbReference type="SMART" id="SM00014">
    <property type="entry name" value="acidPPc"/>
    <property type="match status" value="1"/>
</dbReference>
<dbReference type="Proteomes" id="UP001429984">
    <property type="component" value="Unassembled WGS sequence"/>
</dbReference>
<comment type="catalytic activity">
    <reaction evidence="1 8">
        <text>a phosphate monoester + H2O = an alcohol + phosphate</text>
        <dbReference type="Rhea" id="RHEA:15017"/>
        <dbReference type="ChEBI" id="CHEBI:15377"/>
        <dbReference type="ChEBI" id="CHEBI:30879"/>
        <dbReference type="ChEBI" id="CHEBI:43474"/>
        <dbReference type="ChEBI" id="CHEBI:67140"/>
        <dbReference type="EC" id="3.1.3.2"/>
    </reaction>
</comment>
<reference evidence="10 11" key="1">
    <citation type="submission" date="2020-11" db="EMBL/GenBank/DDBJ databases">
        <title>Draft Genome Sequence and Secondary Metabolite Biosynthetic Potential of the Lysobacter niastensis Type strain DSM 18481.</title>
        <authorList>
            <person name="Turrini P."/>
            <person name="Artuso I."/>
            <person name="Tescari M."/>
            <person name="Lugli G.A."/>
            <person name="Frangipani E."/>
            <person name="Ventura M."/>
            <person name="Visca P."/>
        </authorList>
    </citation>
    <scope>NUCLEOTIDE SEQUENCE [LARGE SCALE GENOMIC DNA]</scope>
    <source>
        <strain evidence="10 11">DSM 18481</strain>
    </source>
</reference>
<dbReference type="Gene3D" id="1.20.144.10">
    <property type="entry name" value="Phosphatidic acid phosphatase type 2/haloperoxidase"/>
    <property type="match status" value="1"/>
</dbReference>
<evidence type="ECO:0000256" key="2">
    <source>
        <dbReference type="ARBA" id="ARBA00004418"/>
    </source>
</evidence>
<dbReference type="EMBL" id="JADLZT010000001">
    <property type="protein sequence ID" value="MBF6022616.1"/>
    <property type="molecule type" value="Genomic_DNA"/>
</dbReference>
<evidence type="ECO:0000256" key="7">
    <source>
        <dbReference type="ARBA" id="ARBA00022801"/>
    </source>
</evidence>
<organism evidence="10 11">
    <name type="scientific">Lysobacter niastensis</name>
    <dbReference type="NCBI Taxonomy" id="380629"/>
    <lineage>
        <taxon>Bacteria</taxon>
        <taxon>Pseudomonadati</taxon>
        <taxon>Pseudomonadota</taxon>
        <taxon>Gammaproteobacteria</taxon>
        <taxon>Lysobacterales</taxon>
        <taxon>Lysobacteraceae</taxon>
        <taxon>Lysobacter</taxon>
    </lineage>
</organism>
<evidence type="ECO:0000313" key="10">
    <source>
        <dbReference type="EMBL" id="MBF6022616.1"/>
    </source>
</evidence>
<keyword evidence="5" id="KW-0732">Signal</keyword>
<dbReference type="PROSITE" id="PS01157">
    <property type="entry name" value="ACID_PHOSPH_CL_A"/>
    <property type="match status" value="1"/>
</dbReference>
<gene>
    <name evidence="10" type="ORF">IU514_01105</name>
</gene>
<dbReference type="Pfam" id="PF01569">
    <property type="entry name" value="PAP2"/>
    <property type="match status" value="1"/>
</dbReference>
<dbReference type="InterPro" id="IPR036938">
    <property type="entry name" value="PAP2/HPO_sf"/>
</dbReference>
<sequence>MLPAPTVVPATPAPVPELKPGVPAGYLGRNLPNSLVLLPAPPDGDSTGFRQDQAVSRASQKLKGTPRYALAASDADLHFPHVASTFDCALGVPVTQQDTPRLYLLLQRTMVDAGLATYTAKDHYKRIRPFVHYKESTCFPADEAALRSDGSYPSGHTSIGWAWALLLTELAPDHADALLARGRSFGESRLVCNAHWQSDILEGRAVAAGAVARLHSDPTFLSDMQAAKAEIDAQRSAGKMPQGDCAAEAEALKTKIPGVL</sequence>
<dbReference type="SUPFAM" id="SSF48317">
    <property type="entry name" value="Acid phosphatase/Vanadium-dependent haloperoxidase"/>
    <property type="match status" value="1"/>
</dbReference>
<evidence type="ECO:0000313" key="11">
    <source>
        <dbReference type="Proteomes" id="UP001429984"/>
    </source>
</evidence>
<evidence type="ECO:0000256" key="8">
    <source>
        <dbReference type="PIRNR" id="PIRNR000897"/>
    </source>
</evidence>
<keyword evidence="11" id="KW-1185">Reference proteome</keyword>
<dbReference type="EC" id="3.1.3.2" evidence="4 8"/>
<evidence type="ECO:0000256" key="1">
    <source>
        <dbReference type="ARBA" id="ARBA00000032"/>
    </source>
</evidence>
<dbReference type="InterPro" id="IPR001011">
    <property type="entry name" value="Acid_Pase_classA_bac"/>
</dbReference>
<keyword evidence="7 8" id="KW-0378">Hydrolase</keyword>
<dbReference type="InterPro" id="IPR018296">
    <property type="entry name" value="Acid_Pase_classA_bac_CS"/>
</dbReference>
<accession>A0ABS0B298</accession>
<evidence type="ECO:0000256" key="4">
    <source>
        <dbReference type="ARBA" id="ARBA00012646"/>
    </source>
</evidence>
<comment type="similarity">
    <text evidence="3 8">Belongs to the class A bacterial acid phosphatase family.</text>
</comment>
<dbReference type="PRINTS" id="PR00483">
    <property type="entry name" value="BACPHPHTASE"/>
</dbReference>
<keyword evidence="6" id="KW-0574">Periplasm</keyword>
<protein>
    <recommendedName>
        <fullName evidence="4 8">Acid phosphatase</fullName>
        <ecNumber evidence="4 8">3.1.3.2</ecNumber>
    </recommendedName>
</protein>
<name>A0ABS0B298_9GAMM</name>